<feature type="compositionally biased region" description="Basic and acidic residues" evidence="1">
    <location>
        <begin position="57"/>
        <end position="67"/>
    </location>
</feature>
<accession>A0A940MCQ7</accession>
<organism evidence="2 3">
    <name type="scientific">Streptomyces montanisoli</name>
    <dbReference type="NCBI Taxonomy" id="2798581"/>
    <lineage>
        <taxon>Bacteria</taxon>
        <taxon>Bacillati</taxon>
        <taxon>Actinomycetota</taxon>
        <taxon>Actinomycetes</taxon>
        <taxon>Kitasatosporales</taxon>
        <taxon>Streptomycetaceae</taxon>
        <taxon>Streptomyces</taxon>
    </lineage>
</organism>
<evidence type="ECO:0000256" key="1">
    <source>
        <dbReference type="SAM" id="MobiDB-lite"/>
    </source>
</evidence>
<comment type="caution">
    <text evidence="2">The sequence shown here is derived from an EMBL/GenBank/DDBJ whole genome shotgun (WGS) entry which is preliminary data.</text>
</comment>
<evidence type="ECO:0000313" key="3">
    <source>
        <dbReference type="Proteomes" id="UP000670475"/>
    </source>
</evidence>
<gene>
    <name evidence="2" type="ORF">JFN87_10745</name>
</gene>
<proteinExistence type="predicted"/>
<dbReference type="Proteomes" id="UP000670475">
    <property type="component" value="Unassembled WGS sequence"/>
</dbReference>
<dbReference type="EMBL" id="JAGIQL010000032">
    <property type="protein sequence ID" value="MBP0457976.1"/>
    <property type="molecule type" value="Genomic_DNA"/>
</dbReference>
<reference evidence="2" key="1">
    <citation type="submission" date="2021-03" db="EMBL/GenBank/DDBJ databases">
        <title>Whole genome sequence of Streptomyces bomunensis MMS17-BM035.</title>
        <authorList>
            <person name="Lee J.H."/>
        </authorList>
    </citation>
    <scope>NUCLEOTIDE SEQUENCE</scope>
    <source>
        <strain evidence="2">MMS17-BM035</strain>
    </source>
</reference>
<protein>
    <submittedName>
        <fullName evidence="2">Uncharacterized protein</fullName>
    </submittedName>
</protein>
<keyword evidence="3" id="KW-1185">Reference proteome</keyword>
<sequence>MKIKRVDIENFCCLRGLDVSSTPSPRSSARRASASPPSSAPWTGSSTARRGGNLGEEDAHSASETKRIRVEVEFDGLTTSDRAAPGHYVPGGVEILSI</sequence>
<name>A0A940MCQ7_9ACTN</name>
<feature type="region of interest" description="Disordered" evidence="1">
    <location>
        <begin position="16"/>
        <end position="67"/>
    </location>
</feature>
<dbReference type="RefSeq" id="WP_209339760.1">
    <property type="nucleotide sequence ID" value="NZ_JAGIQL010000032.1"/>
</dbReference>
<feature type="compositionally biased region" description="Low complexity" evidence="1">
    <location>
        <begin position="20"/>
        <end position="48"/>
    </location>
</feature>
<dbReference type="AlphaFoldDB" id="A0A940MCQ7"/>
<evidence type="ECO:0000313" key="2">
    <source>
        <dbReference type="EMBL" id="MBP0457976.1"/>
    </source>
</evidence>